<accession>A0ABR2WK84</accession>
<dbReference type="PANTHER" id="PTHR45527:SF1">
    <property type="entry name" value="FATTY ACID SYNTHASE"/>
    <property type="match status" value="1"/>
</dbReference>
<dbReference type="PROSITE" id="PS50075">
    <property type="entry name" value="CARRIER"/>
    <property type="match status" value="2"/>
</dbReference>
<dbReference type="SUPFAM" id="SSF47336">
    <property type="entry name" value="ACP-like"/>
    <property type="match status" value="2"/>
</dbReference>
<evidence type="ECO:0000259" key="4">
    <source>
        <dbReference type="PROSITE" id="PS50075"/>
    </source>
</evidence>
<dbReference type="Gene3D" id="3.30.559.30">
    <property type="entry name" value="Nonribosomal peptide synthetase, condensation domain"/>
    <property type="match status" value="3"/>
</dbReference>
<dbReference type="Gene3D" id="3.30.300.30">
    <property type="match status" value="2"/>
</dbReference>
<reference evidence="5 6" key="1">
    <citation type="submission" date="2023-04" db="EMBL/GenBank/DDBJ databases">
        <title>Genome of Basidiobolus ranarum AG-B5.</title>
        <authorList>
            <person name="Stajich J.E."/>
            <person name="Carter-House D."/>
            <person name="Gryganskyi A."/>
        </authorList>
    </citation>
    <scope>NUCLEOTIDE SEQUENCE [LARGE SCALE GENOMIC DNA]</scope>
    <source>
        <strain evidence="5 6">AG-B5</strain>
    </source>
</reference>
<dbReference type="InterPro" id="IPR010060">
    <property type="entry name" value="NRPS_synth"/>
</dbReference>
<gene>
    <name evidence="5" type="ORF">K7432_012810</name>
</gene>
<dbReference type="InterPro" id="IPR020845">
    <property type="entry name" value="AMP-binding_CS"/>
</dbReference>
<dbReference type="SMART" id="SM00823">
    <property type="entry name" value="PKS_PP"/>
    <property type="match status" value="2"/>
</dbReference>
<evidence type="ECO:0000256" key="1">
    <source>
        <dbReference type="ARBA" id="ARBA00022450"/>
    </source>
</evidence>
<sequence>MVKKRLPSYMVPTIWVPLNRLPTTSSEKIDRRFLVSFYETISKEELKALNASDSNSYVAARTPDERVWASLWSSLLNIPETSIGIHDSFFSLGGDSILAIRLVGAAHQVGLGLTVQDLYEHPTIAEIADASVVLDSDYKTIKSIERYSLLGLNEDELQHIFHQDLTSNSIELSQVEDIYPCSPLQEALIALGLKDDSSYLTQQVYRCQSSLDIDRFKSAWQAVVCVNPILRTTILFSTAGYQHLSGLQIVKCAEGIEWNEYELSDDDSMEEQLQQALEQDQSRGIVAGGPLTRFTLLTICGSAAYFIWTIHHSLYDGWSIGHIVDDLLVAYQNQALATRPSYNLYIDYIRSLDKNKSLDYWKTNLGDANPTHLARTVSIPGEIQISATVIEKFQADFSALTGAHDFTIATIANLAWAMVLKSHTGNSDVLFGIVNSGRNIPLKNIHNICGPCINTIPTRVTLSDDLSLLDSLKVIHLAQMEQYQHQSIGLQEISKHCCNEDAHSLFDSLLVIQNLTQVDSANSFGSIGLEEVNTTMPVDYPIVVELSSSATDHQLTLTYDAKIVTKDEACWTLNHFKVAMTEILRNIHALVKDVSVMSSQEASLIQSWSGIDNVPMEPTCIHSMFEQTALLHPENIAVQFETSEYVTYCDLNRRANQLAHHLIHLGVRPESMVPLCLDKSVFMIVAMLAVLKAGGAYVPLDPNNPPERNLFILNETKAQVVLTIDQYKHNFDTQSVVLLDSHAEAVSQNSTENPRVSELTASNLCYVLYTSGSTGTPKGVMMEHSPAVHFIHALRDVWDLSTHDSVLQFANYTFDASVIEIFCSLAVGVCVALAPKESLLSDLEGCIRTMNVTSLMLTPTIATYINPRKVPSVKRLILGGEMITTTARNIWSPYVEISNAYGPTEAAVAFLANTQLDDNMACSNVGKPIGSNRIYITDVDMHPVPLGVVGELCVAGPQLARGYLNRPDLTAKAFVDSPSIAEERLYRTGDLARFNADGSVELIGRKDNQIKLHGLRIELDEIEHALYDHSQVTRACVLPLVTDQATNRKSLVAFLTCCEVNDNCLTLDLLSASQMAEAGSCIEDLKTLVRKRLPSYMIPNVWLPLNRMPINTSGKVDRNKLANFFASLNFEEVIGLSNNTNEVNTSPSTPMEKVIQNIWSDTLNIPAAKISIDDSFYQLGGDSISAIRVSSLSRQNGVSLSVKQIMQNPTIRTQALVANSTDITCLELVQINEGDILLTPIQRYFLETPQVNMHHFNQSWLLKLRDPTTSDSLTGAIAALIQQHELLRGRFFYSENQWQLRVLPIDRVAFEVHQHSVESISELKDHVHQLQQSLNILTGPLFQFSLYDLCDGQQLIFMTVHHYIIDLVSWRIIWEDLEQLLQGKECGYKSMAFMQWSSLLDEHAQELDMNMWPQQATRPIIDDMALLAKNTISTAKSLSFALTSYETEQLFGKSNSPFQTEATDFMISSLAIAYCSVFNLSNMTIGMEGHGREAWKEGIDISRTVGWFTTIYPFLVEVEGANDPLSVLKRVKDLRKLTPDNGIVYGLLRHLSRRSENPFNQDVIQISFNYLGRFQQLENENSFLQSVEAPFDFDLGEASTEWRRNHVFDISASVNQNCFQAEITFSTALHSEDIVAQWLHGWKETLTAMINNCAQLDIVERTRSDFPLLKLSESEFDLLYKEILPEAGVDSNFIEDILPCTHLQEGLIVGMLKSADFYHVQHMFALAGDFDYKKFQCAWLTVIEDHPMLRTVFVQNSTIEMSFITFFQVTIESYTPQWTHIVCPENSFDKTVSEYLTADKANSFDLGQPNMRFALMETDTNKRMLIISWHHGILDASSWSLVLEDVYAVYHQQPRPKTYPFRDFVASLCNRKPTYVAEEKAFWQSRFSQLSTMPFPKLGVSEESEAEMIRIPGTIDIPIHNIVQFAQHSKVTIFTLIKATWALLLKIYTQSEDVVFGYMVNGRNSDLEGVSSMIGPCINTLPCRIRYEGQMTVCEWLHIVHTGYTASLSYQQSSLRDIQSWAGMSPLFDTLIDYKNVSIPQIKESLENSKNSGVRQLSFKQLEGDEIIEYPLGLSVEANTHELSYNVVATKKLTSTLHAELIARDFKAIFEELVSTTVDKKLEHLGIALSNTYMPKNNYSSVTNTEVEGICIHHTFEDQVKLHPENIAVQFETS</sequence>
<dbReference type="CDD" id="cd19534">
    <property type="entry name" value="E_NRPS"/>
    <property type="match status" value="1"/>
</dbReference>
<dbReference type="CDD" id="cd19542">
    <property type="entry name" value="CT_NRPS-like"/>
    <property type="match status" value="1"/>
</dbReference>
<dbReference type="InterPro" id="IPR020806">
    <property type="entry name" value="PKS_PP-bd"/>
</dbReference>
<dbReference type="PANTHER" id="PTHR45527">
    <property type="entry name" value="NONRIBOSOMAL PEPTIDE SYNTHETASE"/>
    <property type="match status" value="1"/>
</dbReference>
<keyword evidence="2" id="KW-0597">Phosphoprotein</keyword>
<dbReference type="Pfam" id="PF00550">
    <property type="entry name" value="PP-binding"/>
    <property type="match status" value="2"/>
</dbReference>
<dbReference type="PROSITE" id="PS00455">
    <property type="entry name" value="AMP_BINDING"/>
    <property type="match status" value="1"/>
</dbReference>
<dbReference type="SUPFAM" id="SSF52777">
    <property type="entry name" value="CoA-dependent acyltransferases"/>
    <property type="match status" value="6"/>
</dbReference>
<organism evidence="5 6">
    <name type="scientific">Basidiobolus ranarum</name>
    <dbReference type="NCBI Taxonomy" id="34480"/>
    <lineage>
        <taxon>Eukaryota</taxon>
        <taxon>Fungi</taxon>
        <taxon>Fungi incertae sedis</taxon>
        <taxon>Zoopagomycota</taxon>
        <taxon>Entomophthoromycotina</taxon>
        <taxon>Basidiobolomycetes</taxon>
        <taxon>Basidiobolales</taxon>
        <taxon>Basidiobolaceae</taxon>
        <taxon>Basidiobolus</taxon>
    </lineage>
</organism>
<protein>
    <recommendedName>
        <fullName evidence="4">Carrier domain-containing protein</fullName>
    </recommendedName>
</protein>
<dbReference type="InterPro" id="IPR010071">
    <property type="entry name" value="AA_adenyl_dom"/>
</dbReference>
<dbReference type="NCBIfam" id="TIGR01733">
    <property type="entry name" value="AA-adenyl-dom"/>
    <property type="match status" value="1"/>
</dbReference>
<dbReference type="PROSITE" id="PS00012">
    <property type="entry name" value="PHOSPHOPANTETHEINE"/>
    <property type="match status" value="1"/>
</dbReference>
<dbReference type="InterPro" id="IPR001242">
    <property type="entry name" value="Condensation_dom"/>
</dbReference>
<dbReference type="CDD" id="cd05918">
    <property type="entry name" value="A_NRPS_SidN3_like"/>
    <property type="match status" value="1"/>
</dbReference>
<dbReference type="InterPro" id="IPR006162">
    <property type="entry name" value="Ppantetheine_attach_site"/>
</dbReference>
<keyword evidence="6" id="KW-1185">Reference proteome</keyword>
<evidence type="ECO:0000256" key="3">
    <source>
        <dbReference type="ARBA" id="ARBA00022598"/>
    </source>
</evidence>
<feature type="domain" description="Carrier" evidence="4">
    <location>
        <begin position="1146"/>
        <end position="1222"/>
    </location>
</feature>
<name>A0ABR2WK84_9FUNG</name>
<feature type="domain" description="Carrier" evidence="4">
    <location>
        <begin position="59"/>
        <end position="135"/>
    </location>
</feature>
<dbReference type="Gene3D" id="3.30.559.10">
    <property type="entry name" value="Chloramphenicol acetyltransferase-like domain"/>
    <property type="match status" value="3"/>
</dbReference>
<dbReference type="Gene3D" id="3.40.50.12780">
    <property type="entry name" value="N-terminal domain of ligase-like"/>
    <property type="match status" value="1"/>
</dbReference>
<evidence type="ECO:0000313" key="5">
    <source>
        <dbReference type="EMBL" id="KAK9761919.1"/>
    </source>
</evidence>
<keyword evidence="3" id="KW-0436">Ligase</keyword>
<dbReference type="Pfam" id="PF00668">
    <property type="entry name" value="Condensation"/>
    <property type="match status" value="3"/>
</dbReference>
<dbReference type="InterPro" id="IPR036736">
    <property type="entry name" value="ACP-like_sf"/>
</dbReference>
<dbReference type="InterPro" id="IPR023213">
    <property type="entry name" value="CAT-like_dom_sf"/>
</dbReference>
<keyword evidence="1" id="KW-0596">Phosphopantetheine</keyword>
<dbReference type="Proteomes" id="UP001479436">
    <property type="component" value="Unassembled WGS sequence"/>
</dbReference>
<dbReference type="NCBIfam" id="TIGR01720">
    <property type="entry name" value="NRPS-para261"/>
    <property type="match status" value="1"/>
</dbReference>
<dbReference type="SUPFAM" id="SSF56801">
    <property type="entry name" value="Acetyl-CoA synthetase-like"/>
    <property type="match status" value="2"/>
</dbReference>
<dbReference type="InterPro" id="IPR009081">
    <property type="entry name" value="PP-bd_ACP"/>
</dbReference>
<dbReference type="InterPro" id="IPR000873">
    <property type="entry name" value="AMP-dep_synth/lig_dom"/>
</dbReference>
<comment type="caution">
    <text evidence="5">The sequence shown here is derived from an EMBL/GenBank/DDBJ whole genome shotgun (WGS) entry which is preliminary data.</text>
</comment>
<dbReference type="InterPro" id="IPR045851">
    <property type="entry name" value="AMP-bd_C_sf"/>
</dbReference>
<dbReference type="EMBL" id="JASJQH010001164">
    <property type="protein sequence ID" value="KAK9761919.1"/>
    <property type="molecule type" value="Genomic_DNA"/>
</dbReference>
<evidence type="ECO:0000313" key="6">
    <source>
        <dbReference type="Proteomes" id="UP001479436"/>
    </source>
</evidence>
<proteinExistence type="predicted"/>
<evidence type="ECO:0000256" key="2">
    <source>
        <dbReference type="ARBA" id="ARBA00022553"/>
    </source>
</evidence>
<dbReference type="Pfam" id="PF00501">
    <property type="entry name" value="AMP-binding"/>
    <property type="match status" value="1"/>
</dbReference>
<dbReference type="CDD" id="cd19545">
    <property type="entry name" value="FUM14_C_NRPS-like"/>
    <property type="match status" value="1"/>
</dbReference>
<dbReference type="Gene3D" id="1.10.1200.10">
    <property type="entry name" value="ACP-like"/>
    <property type="match status" value="2"/>
</dbReference>
<feature type="non-terminal residue" evidence="5">
    <location>
        <position position="2174"/>
    </location>
</feature>
<dbReference type="InterPro" id="IPR042099">
    <property type="entry name" value="ANL_N_sf"/>
</dbReference>